<dbReference type="InterPro" id="IPR018909">
    <property type="entry name" value="Eng1_septum"/>
</dbReference>
<accession>A0A3M7DWD5</accession>
<feature type="domain" description="Endo-1,3(4)-beta-glucanase 1 carbohydrate binding" evidence="2">
    <location>
        <begin position="53"/>
        <end position="100"/>
    </location>
</feature>
<sequence length="844" mass="91886">MVQDSPSPKKLYTWLRQSYKYTAMYPMLLTLLVALVALTIAANIPADSNLIACGDAYYLSTQYTCYDGSFLCPFQDGEPTLRCGDACYSPQRYSCSNAKLTSNPTDAPPTASYSNSSTQPSPDASSPAQCSEEPTTLQLSDPPYENYFYSDCNSASQVVVTSPLSDSNLSIIGPRLLVAWPAGNSGVVAFFEPIEGPNGTLAIRLINATDATQPLQGGYTASSVNSDTISGAQVSTLVNFNTSARLTVPLLGSIRTIRDFTEGPSILVPEIQDAIVFSQTENGGAILSRLWLDNVTTTTMSFAPTNATTGAVSIYNRTLELAAGTYNFTTTLNYPQLEQLSASEVLSEESQDLIVQSPDQTKSLSFLSYTNKLLAGAWRFLTYFGRDSMISLLLLQPVLSEGEGGAIEAVISAVLERINSTDGSVCHEETIGDYATYLHLQENVTSTAPICSYIMIDSDYFLMPVMQNYFLATETGRRRREAFFATKASLDFGNQGTTYGELARINAERVMRIAGPFAQPGGQSEENLVHLKEGEVVGEWRDSTYGIGGGRIPYDVNTALVPAALRSIAALASVGFFPEHPEWSQLAEEYAAVWEDETLAFFKVVVPPDQARELVTDYANEAGYGFPSNASSINSEVVYHGLALDGNNNQPLVKVMNTDDCFRHFLLNTTNQDQLTSYLNSTANNILSPFPVGLSTSVGLLVANPAYGGDPVYAANFTNNAYHGTVVWGWQMAMMAGGLERQLDRCMSGFTTTTNKSSTPAFCTNTPVYENVRAAYNHLWNLIEANEGQLSSEVWSWLYSDEQGFVFEPLGALPPPAGQNPTESNIRQLWSLTFLAVTRNENLR</sequence>
<dbReference type="VEuPathDB" id="FungiDB:BTJ68_05301"/>
<comment type="caution">
    <text evidence="3">The sequence shown here is derived from an EMBL/GenBank/DDBJ whole genome shotgun (WGS) entry which is preliminary data.</text>
</comment>
<evidence type="ECO:0000256" key="1">
    <source>
        <dbReference type="SAM" id="MobiDB-lite"/>
    </source>
</evidence>
<proteinExistence type="predicted"/>
<evidence type="ECO:0000313" key="4">
    <source>
        <dbReference type="Proteomes" id="UP000269276"/>
    </source>
</evidence>
<dbReference type="EMBL" id="QWIP01000228">
    <property type="protein sequence ID" value="RMY68645.1"/>
    <property type="molecule type" value="Genomic_DNA"/>
</dbReference>
<feature type="region of interest" description="Disordered" evidence="1">
    <location>
        <begin position="106"/>
        <end position="136"/>
    </location>
</feature>
<gene>
    <name evidence="3" type="ORF">D0863_06980</name>
</gene>
<dbReference type="OrthoDB" id="2591256at2759"/>
<evidence type="ECO:0000313" key="3">
    <source>
        <dbReference type="EMBL" id="RMY68645.1"/>
    </source>
</evidence>
<reference evidence="3 4" key="1">
    <citation type="journal article" date="2018" name="BMC Genomics">
        <title>Genomic evidence for intraspecific hybridization in a clonal and extremely halotolerant yeast.</title>
        <authorList>
            <person name="Gostincar C."/>
            <person name="Stajich J.E."/>
            <person name="Zupancic J."/>
            <person name="Zalar P."/>
            <person name="Gunde-Cimerman N."/>
        </authorList>
    </citation>
    <scope>NUCLEOTIDE SEQUENCE [LARGE SCALE GENOMIC DNA]</scope>
    <source>
        <strain evidence="3 4">EXF-2682</strain>
    </source>
</reference>
<dbReference type="Proteomes" id="UP000269276">
    <property type="component" value="Unassembled WGS sequence"/>
</dbReference>
<protein>
    <recommendedName>
        <fullName evidence="2">Endo-1,3(4)-beta-glucanase 1 carbohydrate binding domain-containing protein</fullName>
    </recommendedName>
</protein>
<dbReference type="GO" id="GO:0030246">
    <property type="term" value="F:carbohydrate binding"/>
    <property type="evidence" value="ECO:0007669"/>
    <property type="project" value="InterPro"/>
</dbReference>
<dbReference type="AlphaFoldDB" id="A0A3M7DWD5"/>
<name>A0A3M7DWD5_HORWE</name>
<dbReference type="Pfam" id="PF10645">
    <property type="entry name" value="Carb_bind"/>
    <property type="match status" value="1"/>
</dbReference>
<evidence type="ECO:0000259" key="2">
    <source>
        <dbReference type="Pfam" id="PF10645"/>
    </source>
</evidence>
<organism evidence="3 4">
    <name type="scientific">Hortaea werneckii</name>
    <name type="common">Black yeast</name>
    <name type="synonym">Cladosporium werneckii</name>
    <dbReference type="NCBI Taxonomy" id="91943"/>
    <lineage>
        <taxon>Eukaryota</taxon>
        <taxon>Fungi</taxon>
        <taxon>Dikarya</taxon>
        <taxon>Ascomycota</taxon>
        <taxon>Pezizomycotina</taxon>
        <taxon>Dothideomycetes</taxon>
        <taxon>Dothideomycetidae</taxon>
        <taxon>Mycosphaerellales</taxon>
        <taxon>Teratosphaeriaceae</taxon>
        <taxon>Hortaea</taxon>
    </lineage>
</organism>